<dbReference type="SUPFAM" id="SSF52058">
    <property type="entry name" value="L domain-like"/>
    <property type="match status" value="2"/>
</dbReference>
<comment type="caution">
    <text evidence="4">The sequence shown here is derived from an EMBL/GenBank/DDBJ whole genome shotgun (WGS) entry which is preliminary data.</text>
</comment>
<keyword evidence="1" id="KW-0433">Leucine-rich repeat</keyword>
<gene>
    <name evidence="4" type="ORF">OXX778_LOCUS18469</name>
</gene>
<accession>A0A814JXL2</accession>
<protein>
    <submittedName>
        <fullName evidence="4">Uncharacterized protein</fullName>
    </submittedName>
</protein>
<dbReference type="AlphaFoldDB" id="A0A814JXL2"/>
<evidence type="ECO:0000256" key="1">
    <source>
        <dbReference type="ARBA" id="ARBA00022614"/>
    </source>
</evidence>
<evidence type="ECO:0000256" key="3">
    <source>
        <dbReference type="SAM" id="SignalP"/>
    </source>
</evidence>
<keyword evidence="2" id="KW-0677">Repeat</keyword>
<organism evidence="4 5">
    <name type="scientific">Brachionus calyciflorus</name>
    <dbReference type="NCBI Taxonomy" id="104777"/>
    <lineage>
        <taxon>Eukaryota</taxon>
        <taxon>Metazoa</taxon>
        <taxon>Spiralia</taxon>
        <taxon>Gnathifera</taxon>
        <taxon>Rotifera</taxon>
        <taxon>Eurotatoria</taxon>
        <taxon>Monogononta</taxon>
        <taxon>Pseudotrocha</taxon>
        <taxon>Ploima</taxon>
        <taxon>Brachionidae</taxon>
        <taxon>Brachionus</taxon>
    </lineage>
</organism>
<name>A0A814JXL2_9BILA</name>
<dbReference type="SMART" id="SM00369">
    <property type="entry name" value="LRR_TYP"/>
    <property type="match status" value="10"/>
</dbReference>
<feature type="signal peptide" evidence="3">
    <location>
        <begin position="1"/>
        <end position="18"/>
    </location>
</feature>
<dbReference type="InterPro" id="IPR050333">
    <property type="entry name" value="SLRP"/>
</dbReference>
<dbReference type="OrthoDB" id="694479at2759"/>
<feature type="non-terminal residue" evidence="4">
    <location>
        <position position="1"/>
    </location>
</feature>
<dbReference type="Pfam" id="PF00560">
    <property type="entry name" value="LRR_1"/>
    <property type="match status" value="1"/>
</dbReference>
<dbReference type="PANTHER" id="PTHR45712">
    <property type="entry name" value="AGAP008170-PA"/>
    <property type="match status" value="1"/>
</dbReference>
<feature type="chain" id="PRO_5032582757" evidence="3">
    <location>
        <begin position="19"/>
        <end position="597"/>
    </location>
</feature>
<dbReference type="InterPro" id="IPR001611">
    <property type="entry name" value="Leu-rich_rpt"/>
</dbReference>
<evidence type="ECO:0000256" key="2">
    <source>
        <dbReference type="ARBA" id="ARBA00022737"/>
    </source>
</evidence>
<dbReference type="InterPro" id="IPR032675">
    <property type="entry name" value="LRR_dom_sf"/>
</dbReference>
<dbReference type="PANTHER" id="PTHR45712:SF22">
    <property type="entry name" value="INSULIN-LIKE GROWTH FACTOR-BINDING PROTEIN COMPLEX ACID LABILE SUBUNIT"/>
    <property type="match status" value="1"/>
</dbReference>
<dbReference type="Pfam" id="PF13855">
    <property type="entry name" value="LRR_8"/>
    <property type="match status" value="2"/>
</dbReference>
<dbReference type="Gene3D" id="3.80.10.10">
    <property type="entry name" value="Ribonuclease Inhibitor"/>
    <property type="match status" value="3"/>
</dbReference>
<keyword evidence="5" id="KW-1185">Reference proteome</keyword>
<dbReference type="InterPro" id="IPR003591">
    <property type="entry name" value="Leu-rich_rpt_typical-subtyp"/>
</dbReference>
<dbReference type="EMBL" id="CAJNOC010005138">
    <property type="protein sequence ID" value="CAF1043529.1"/>
    <property type="molecule type" value="Genomic_DNA"/>
</dbReference>
<proteinExistence type="predicted"/>
<dbReference type="Proteomes" id="UP000663879">
    <property type="component" value="Unassembled WGS sequence"/>
</dbReference>
<evidence type="ECO:0000313" key="4">
    <source>
        <dbReference type="EMBL" id="CAF1043529.1"/>
    </source>
</evidence>
<keyword evidence="3" id="KW-0732">Signal</keyword>
<sequence length="597" mass="69396">MIFLNLILLLVVYPRVKPAEWFTNIEYNNDKLSNLYDETIITYKYETPFRLKCIQKCILFDSSCQFFKYNKKKLCTIYSALKKSSFLYGRKSIYLREKKLPRIHFTNGSFFNHNQLVDISRKSSVNLSRNSLSQIAPYALQEFSKTEILDLTFNNLSMLYSKSFYAMKKLNKLLLSSNQISLIERDVFQDISNSLKYLDLGSNLLTYLDANMFANLQELEFISLDSNKIEQIEKNTFKSLKTLGKLNLYGNKLKFLDTIFFNLSSFLFLDISANQISIIHNDTFRSLNKLRTIFFYYNQIKKINCETFKGAYNLERLYIGNNKLEIIDKNLPINFPNLKDLHMSYNNLSFIETDFFNGFLNLEILILIQCFIKSIDLSWLAKIKILNLSLNKVNYFSQNLSSLVDLNLSSNPLSNLTYQLINSQNSSLEVLDISFCQLKHIDFNILKNFTYLKILKIRGNFDVFDENTFKGFKSLETVHNVVICLKQLPLMSSTSSLVIDTTTDFKNLPKNVTSNLNLSTQKTLFSTSTTTTRKSTLLPYTNLSTMSQISLDTSSLNIQTQSPTETRSNTTLMCKFFLIYKYKSIPLVYKNNLIFTR</sequence>
<evidence type="ECO:0000313" key="5">
    <source>
        <dbReference type="Proteomes" id="UP000663879"/>
    </source>
</evidence>
<reference evidence="4" key="1">
    <citation type="submission" date="2021-02" db="EMBL/GenBank/DDBJ databases">
        <authorList>
            <person name="Nowell W R."/>
        </authorList>
    </citation>
    <scope>NUCLEOTIDE SEQUENCE</scope>
    <source>
        <strain evidence="4">Ploen Becks lab</strain>
    </source>
</reference>